<dbReference type="HOGENOM" id="CLU_574574_0_0_6"/>
<accession>C6C7P2</accession>
<keyword evidence="2" id="KW-1185">Reference proteome</keyword>
<dbReference type="STRING" id="579405.Dd703_2197"/>
<name>C6C7P2_MUSP7</name>
<dbReference type="Proteomes" id="UP000002734">
    <property type="component" value="Chromosome"/>
</dbReference>
<organism evidence="1 2">
    <name type="scientific">Musicola paradisiaca (strain Ech703)</name>
    <name type="common">Dickeya paradisiaca</name>
    <name type="synonym">Dickeya dadantii</name>
    <dbReference type="NCBI Taxonomy" id="579405"/>
    <lineage>
        <taxon>Bacteria</taxon>
        <taxon>Pseudomonadati</taxon>
        <taxon>Pseudomonadota</taxon>
        <taxon>Gammaproteobacteria</taxon>
        <taxon>Enterobacterales</taxon>
        <taxon>Pectobacteriaceae</taxon>
        <taxon>Musicola</taxon>
    </lineage>
</organism>
<evidence type="ECO:0000313" key="1">
    <source>
        <dbReference type="EMBL" id="ACS85984.1"/>
    </source>
</evidence>
<dbReference type="AlphaFoldDB" id="C6C7P2"/>
<dbReference type="RefSeq" id="WP_015853893.1">
    <property type="nucleotide sequence ID" value="NC_012880.1"/>
</dbReference>
<proteinExistence type="predicted"/>
<evidence type="ECO:0000313" key="2">
    <source>
        <dbReference type="Proteomes" id="UP000002734"/>
    </source>
</evidence>
<sequence>MVDRLIPYALTSQASDAEVSSYVKNVSNYVMSHNPDAGGYIAQHKSGILLQTHAQKLFGHTGISANKTVGTILIISNQLMSGLATMKAWAKTLSDAATSNAVKFQNVEWLIHLHLNSPLMTDWVITTGAANLIKELDAQGKGAVKIRFAIDCSAWLMNQEHQKLSDAAVPADVDSSPVKGQLALRASRLKTIPYGLLRSFGLHKALRLNQLSADTKKDLYLVVDVEPGEALVPTKETPDKDIASNRAKCFLATWEMLNSGKKVVYNCLQWLPHYAGTMASEWYNIKYPDGAPMDKVDGKDVRVIKTDETKLKVELAVTTCMDKLTAYLNTAGKDSPYPSEPMLGFSMKDYVSPQLISVMPGAINSSKIGGEREFLLGGKKVAYVEVCDVMGIGAGEGASLKSHVGNNNADKTNTRVWTSSWGALKDIVGNKLNLVRSTSGAVSYTPKAKITVQDLKDMGGVYVGNEAGTTVIVEF</sequence>
<gene>
    <name evidence="1" type="ordered locus">Dd703_2197</name>
</gene>
<reference evidence="1" key="1">
    <citation type="submission" date="2009-06" db="EMBL/GenBank/DDBJ databases">
        <title>Complete sequence of Dickeya dadantii Ech703.</title>
        <authorList>
            <consortium name="US DOE Joint Genome Institute"/>
            <person name="Lucas S."/>
            <person name="Copeland A."/>
            <person name="Lapidus A."/>
            <person name="Glavina del Rio T."/>
            <person name="Dalin E."/>
            <person name="Tice H."/>
            <person name="Bruce D."/>
            <person name="Goodwin L."/>
            <person name="Pitluck S."/>
            <person name="Chertkov O."/>
            <person name="Brettin T."/>
            <person name="Detter J.C."/>
            <person name="Han C."/>
            <person name="Larimer F."/>
            <person name="Land M."/>
            <person name="Hauser L."/>
            <person name="Kyrpides N."/>
            <person name="Mikhailova N."/>
            <person name="Balakrishnan V."/>
            <person name="Glasner J."/>
            <person name="Perna N.T."/>
        </authorList>
    </citation>
    <scope>NUCLEOTIDE SEQUENCE [LARGE SCALE GENOMIC DNA]</scope>
    <source>
        <strain evidence="1">Ech703</strain>
    </source>
</reference>
<protein>
    <submittedName>
        <fullName evidence="1">Uncharacterized protein</fullName>
    </submittedName>
</protein>
<dbReference type="EMBL" id="CP001654">
    <property type="protein sequence ID" value="ACS85984.1"/>
    <property type="molecule type" value="Genomic_DNA"/>
</dbReference>
<dbReference type="KEGG" id="dda:Dd703_2197"/>